<evidence type="ECO:0008006" key="4">
    <source>
        <dbReference type="Google" id="ProtNLM"/>
    </source>
</evidence>
<keyword evidence="1" id="KW-1133">Transmembrane helix</keyword>
<keyword evidence="3" id="KW-1185">Reference proteome</keyword>
<protein>
    <recommendedName>
        <fullName evidence="4">Major facilitator superfamily (MFS) profile domain-containing protein</fullName>
    </recommendedName>
</protein>
<dbReference type="Proteomes" id="UP001500218">
    <property type="component" value="Unassembled WGS sequence"/>
</dbReference>
<keyword evidence="1" id="KW-0472">Membrane</keyword>
<reference evidence="3" key="1">
    <citation type="journal article" date="2019" name="Int. J. Syst. Evol. Microbiol.">
        <title>The Global Catalogue of Microorganisms (GCM) 10K type strain sequencing project: providing services to taxonomists for standard genome sequencing and annotation.</title>
        <authorList>
            <consortium name="The Broad Institute Genomics Platform"/>
            <consortium name="The Broad Institute Genome Sequencing Center for Infectious Disease"/>
            <person name="Wu L."/>
            <person name="Ma J."/>
        </authorList>
    </citation>
    <scope>NUCLEOTIDE SEQUENCE [LARGE SCALE GENOMIC DNA]</scope>
    <source>
        <strain evidence="3">JCM 13250</strain>
    </source>
</reference>
<feature type="transmembrane region" description="Helical" evidence="1">
    <location>
        <begin position="70"/>
        <end position="89"/>
    </location>
</feature>
<gene>
    <name evidence="2" type="ORF">GCM10009682_59140</name>
</gene>
<evidence type="ECO:0000313" key="2">
    <source>
        <dbReference type="EMBL" id="GAA1832839.1"/>
    </source>
</evidence>
<feature type="transmembrane region" description="Helical" evidence="1">
    <location>
        <begin position="101"/>
        <end position="121"/>
    </location>
</feature>
<evidence type="ECO:0000256" key="1">
    <source>
        <dbReference type="SAM" id="Phobius"/>
    </source>
</evidence>
<comment type="caution">
    <text evidence="2">The sequence shown here is derived from an EMBL/GenBank/DDBJ whole genome shotgun (WGS) entry which is preliminary data.</text>
</comment>
<organism evidence="2 3">
    <name type="scientific">Luedemannella flava</name>
    <dbReference type="NCBI Taxonomy" id="349316"/>
    <lineage>
        <taxon>Bacteria</taxon>
        <taxon>Bacillati</taxon>
        <taxon>Actinomycetota</taxon>
        <taxon>Actinomycetes</taxon>
        <taxon>Micromonosporales</taxon>
        <taxon>Micromonosporaceae</taxon>
        <taxon>Luedemannella</taxon>
    </lineage>
</organism>
<keyword evidence="1" id="KW-0812">Transmembrane</keyword>
<proteinExistence type="predicted"/>
<feature type="transmembrane region" description="Helical" evidence="1">
    <location>
        <begin position="35"/>
        <end position="58"/>
    </location>
</feature>
<accession>A0ABP4Z3C3</accession>
<name>A0ABP4Z3C3_9ACTN</name>
<sequence>MGLVAAGAMLIAVPLALWAGDVIGRGLPSVESDSAYLGIMVLLALGIGIPASVGGAWLVGRFLRLRRPHVIAMIGLPVSLLAMCVASLLMSRHVDGTGARIVIGALFVLVFGAIAALPRFAPKPPPAG</sequence>
<evidence type="ECO:0000313" key="3">
    <source>
        <dbReference type="Proteomes" id="UP001500218"/>
    </source>
</evidence>
<dbReference type="EMBL" id="BAAALT010000275">
    <property type="protein sequence ID" value="GAA1832839.1"/>
    <property type="molecule type" value="Genomic_DNA"/>
</dbReference>